<dbReference type="SMART" id="SM00342">
    <property type="entry name" value="HTH_ARAC"/>
    <property type="match status" value="1"/>
</dbReference>
<dbReference type="SUPFAM" id="SSF46689">
    <property type="entry name" value="Homeodomain-like"/>
    <property type="match status" value="1"/>
</dbReference>
<feature type="region of interest" description="Disordered" evidence="4">
    <location>
        <begin position="252"/>
        <end position="276"/>
    </location>
</feature>
<dbReference type="CDD" id="cd06124">
    <property type="entry name" value="cupin_NimR-like_N"/>
    <property type="match status" value="1"/>
</dbReference>
<evidence type="ECO:0000313" key="6">
    <source>
        <dbReference type="EMBL" id="SFE15400.1"/>
    </source>
</evidence>
<dbReference type="SUPFAM" id="SSF51182">
    <property type="entry name" value="RmlC-like cupins"/>
    <property type="match status" value="1"/>
</dbReference>
<protein>
    <submittedName>
        <fullName evidence="6">AraC-type DNA-binding protein</fullName>
    </submittedName>
</protein>
<dbReference type="InterPro" id="IPR018060">
    <property type="entry name" value="HTH_AraC"/>
</dbReference>
<dbReference type="InterPro" id="IPR009057">
    <property type="entry name" value="Homeodomain-like_sf"/>
</dbReference>
<sequence>MPPRIDVDAAPVASFVLTDHLAAGTDSGWHAHARHQLLFAGSGLMHLETDDAQWLLPPQQAAWISAGARHRVRVRAAAALCTAYLGPPTPDLAGGARVFAVPPVVVAMLEHAAGWDVRRCHGDPAARYFAVLVDLCREAVTRGRPWFLPTARTPELARAMAHVLARPGAPHSIAAVARAAAVSPRTLARRFAAEARMSFEAFVRAARLLRAMSRLLEPGAQVTEVGLEVGFASPAAFSRAFAAFVGEPPSAWRRRHAPHGSAGDAESGGARGQRQRGVIRTCYRGHV</sequence>
<dbReference type="PANTHER" id="PTHR11019:SF159">
    <property type="entry name" value="TRANSCRIPTIONAL REGULATOR-RELATED"/>
    <property type="match status" value="1"/>
</dbReference>
<dbReference type="GO" id="GO:0003700">
    <property type="term" value="F:DNA-binding transcription factor activity"/>
    <property type="evidence" value="ECO:0007669"/>
    <property type="project" value="InterPro"/>
</dbReference>
<dbReference type="RefSeq" id="WP_096329859.1">
    <property type="nucleotide sequence ID" value="NZ_FOMX01000009.1"/>
</dbReference>
<accession>A0A1I1YBX6</accession>
<reference evidence="7" key="1">
    <citation type="submission" date="2016-10" db="EMBL/GenBank/DDBJ databases">
        <authorList>
            <person name="Varghese N."/>
            <person name="Submissions S."/>
        </authorList>
    </citation>
    <scope>NUCLEOTIDE SEQUENCE [LARGE SCALE GENOMIC DNA]</scope>
    <source>
        <strain evidence="7">ATCC 25963</strain>
    </source>
</reference>
<dbReference type="Gene3D" id="2.60.120.10">
    <property type="entry name" value="Jelly Rolls"/>
    <property type="match status" value="1"/>
</dbReference>
<dbReference type="PANTHER" id="PTHR11019">
    <property type="entry name" value="HTH-TYPE TRANSCRIPTIONAL REGULATOR NIMR"/>
    <property type="match status" value="1"/>
</dbReference>
<dbReference type="STRING" id="54.SAMN02745121_03214"/>
<dbReference type="InterPro" id="IPR018062">
    <property type="entry name" value="HTH_AraC-typ_CS"/>
</dbReference>
<gene>
    <name evidence="6" type="ORF">SAMN02745121_03214</name>
</gene>
<dbReference type="Gene3D" id="1.10.10.60">
    <property type="entry name" value="Homeodomain-like"/>
    <property type="match status" value="1"/>
</dbReference>
<dbReference type="GO" id="GO:0043565">
    <property type="term" value="F:sequence-specific DNA binding"/>
    <property type="evidence" value="ECO:0007669"/>
    <property type="project" value="InterPro"/>
</dbReference>
<evidence type="ECO:0000256" key="3">
    <source>
        <dbReference type="ARBA" id="ARBA00023163"/>
    </source>
</evidence>
<dbReference type="Proteomes" id="UP000199400">
    <property type="component" value="Unassembled WGS sequence"/>
</dbReference>
<evidence type="ECO:0000256" key="2">
    <source>
        <dbReference type="ARBA" id="ARBA00023125"/>
    </source>
</evidence>
<keyword evidence="2 6" id="KW-0238">DNA-binding</keyword>
<evidence type="ECO:0000313" key="7">
    <source>
        <dbReference type="Proteomes" id="UP000199400"/>
    </source>
</evidence>
<evidence type="ECO:0000259" key="5">
    <source>
        <dbReference type="PROSITE" id="PS01124"/>
    </source>
</evidence>
<dbReference type="OrthoDB" id="9804543at2"/>
<feature type="domain" description="HTH araC/xylS-type" evidence="5">
    <location>
        <begin position="154"/>
        <end position="255"/>
    </location>
</feature>
<dbReference type="Pfam" id="PF12833">
    <property type="entry name" value="HTH_18"/>
    <property type="match status" value="1"/>
</dbReference>
<keyword evidence="3" id="KW-0804">Transcription</keyword>
<dbReference type="InterPro" id="IPR014710">
    <property type="entry name" value="RmlC-like_jellyroll"/>
</dbReference>
<name>A0A1I1YBX6_9BACT</name>
<keyword evidence="1" id="KW-0805">Transcription regulation</keyword>
<dbReference type="PROSITE" id="PS01124">
    <property type="entry name" value="HTH_ARAC_FAMILY_2"/>
    <property type="match status" value="1"/>
</dbReference>
<dbReference type="InterPro" id="IPR011051">
    <property type="entry name" value="RmlC_Cupin_sf"/>
</dbReference>
<evidence type="ECO:0000256" key="1">
    <source>
        <dbReference type="ARBA" id="ARBA00023015"/>
    </source>
</evidence>
<organism evidence="6 7">
    <name type="scientific">Nannocystis exedens</name>
    <dbReference type="NCBI Taxonomy" id="54"/>
    <lineage>
        <taxon>Bacteria</taxon>
        <taxon>Pseudomonadati</taxon>
        <taxon>Myxococcota</taxon>
        <taxon>Polyangia</taxon>
        <taxon>Nannocystales</taxon>
        <taxon>Nannocystaceae</taxon>
        <taxon>Nannocystis</taxon>
    </lineage>
</organism>
<dbReference type="EMBL" id="FOMX01000009">
    <property type="protein sequence ID" value="SFE15400.1"/>
    <property type="molecule type" value="Genomic_DNA"/>
</dbReference>
<dbReference type="AlphaFoldDB" id="A0A1I1YBX6"/>
<dbReference type="PROSITE" id="PS00041">
    <property type="entry name" value="HTH_ARAC_FAMILY_1"/>
    <property type="match status" value="1"/>
</dbReference>
<keyword evidence="7" id="KW-1185">Reference proteome</keyword>
<proteinExistence type="predicted"/>
<evidence type="ECO:0000256" key="4">
    <source>
        <dbReference type="SAM" id="MobiDB-lite"/>
    </source>
</evidence>